<feature type="transmembrane region" description="Helical" evidence="2">
    <location>
        <begin position="101"/>
        <end position="121"/>
    </location>
</feature>
<evidence type="ECO:0000313" key="3">
    <source>
        <dbReference type="EMBL" id="CAD2215619.1"/>
    </source>
</evidence>
<keyword evidence="4" id="KW-1185">Reference proteome</keyword>
<feature type="compositionally biased region" description="Polar residues" evidence="1">
    <location>
        <begin position="25"/>
        <end position="49"/>
    </location>
</feature>
<feature type="compositionally biased region" description="Basic and acidic residues" evidence="1">
    <location>
        <begin position="1"/>
        <end position="14"/>
    </location>
</feature>
<reference evidence="3 4" key="1">
    <citation type="submission" date="2020-08" db="EMBL/GenBank/DDBJ databases">
        <authorList>
            <person name="Newling K."/>
            <person name="Davey J."/>
            <person name="Forrester S."/>
        </authorList>
    </citation>
    <scope>NUCLEOTIDE SEQUENCE [LARGE SCALE GENOMIC DNA]</scope>
    <source>
        <strain evidence="4">Crithidia deanei Carvalho (ATCC PRA-265)</strain>
    </source>
</reference>
<keyword evidence="2" id="KW-1133">Transmembrane helix</keyword>
<accession>A0A7G2C7R1</accession>
<name>A0A7G2C7R1_9TRYP</name>
<feature type="region of interest" description="Disordered" evidence="1">
    <location>
        <begin position="1"/>
        <end position="50"/>
    </location>
</feature>
<gene>
    <name evidence="3" type="ORF">ADEAN_000307400</name>
</gene>
<dbReference type="Proteomes" id="UP000515908">
    <property type="component" value="Chromosome 05"/>
</dbReference>
<evidence type="ECO:0000256" key="1">
    <source>
        <dbReference type="SAM" id="MobiDB-lite"/>
    </source>
</evidence>
<organism evidence="3 4">
    <name type="scientific">Angomonas deanei</name>
    <dbReference type="NCBI Taxonomy" id="59799"/>
    <lineage>
        <taxon>Eukaryota</taxon>
        <taxon>Discoba</taxon>
        <taxon>Euglenozoa</taxon>
        <taxon>Kinetoplastea</taxon>
        <taxon>Metakinetoplastina</taxon>
        <taxon>Trypanosomatida</taxon>
        <taxon>Trypanosomatidae</taxon>
        <taxon>Strigomonadinae</taxon>
        <taxon>Angomonas</taxon>
    </lineage>
</organism>
<protein>
    <submittedName>
        <fullName evidence="3">Uncharacterized protein</fullName>
    </submittedName>
</protein>
<keyword evidence="2" id="KW-0472">Membrane</keyword>
<keyword evidence="2" id="KW-0812">Transmembrane</keyword>
<dbReference type="AlphaFoldDB" id="A0A7G2C7R1"/>
<evidence type="ECO:0000313" key="4">
    <source>
        <dbReference type="Proteomes" id="UP000515908"/>
    </source>
</evidence>
<sequence>MTKSTKDYMSETEAKNLSAGRAPTRNINTTSSKSEQNNTSSDIFQSQRETLSERRAVRELQRQEMSQVAEQQLEAELDRIRDDNTSRWRKSTNFFKRQGKGFLFCYLAMYVGMFSGLYFLFSSGYVRKDAAFEFVTYRFYGDDR</sequence>
<proteinExistence type="predicted"/>
<evidence type="ECO:0000256" key="2">
    <source>
        <dbReference type="SAM" id="Phobius"/>
    </source>
</evidence>
<dbReference type="OrthoDB" id="441016at2759"/>
<dbReference type="VEuPathDB" id="TriTrypDB:ADEAN_000307400"/>
<dbReference type="EMBL" id="LR877149">
    <property type="protein sequence ID" value="CAD2215619.1"/>
    <property type="molecule type" value="Genomic_DNA"/>
</dbReference>